<proteinExistence type="predicted"/>
<accession>A0A1B7LHI2</accession>
<feature type="coiled-coil region" evidence="1">
    <location>
        <begin position="167"/>
        <end position="201"/>
    </location>
</feature>
<evidence type="ECO:0000256" key="1">
    <source>
        <dbReference type="SAM" id="Coils"/>
    </source>
</evidence>
<dbReference type="AlphaFoldDB" id="A0A1B7LHI2"/>
<evidence type="ECO:0000259" key="2">
    <source>
        <dbReference type="Pfam" id="PF13476"/>
    </source>
</evidence>
<dbReference type="RefSeq" id="WP_066666492.1">
    <property type="nucleotide sequence ID" value="NZ_LYVF01000047.1"/>
</dbReference>
<reference evidence="3 4" key="1">
    <citation type="submission" date="2016-04" db="EMBL/GenBank/DDBJ databases">
        <authorList>
            <person name="Evans L.H."/>
            <person name="Alamgir A."/>
            <person name="Owens N."/>
            <person name="Weber N.D."/>
            <person name="Virtaneva K."/>
            <person name="Barbian K."/>
            <person name="Babar A."/>
            <person name="Rosenke K."/>
        </authorList>
    </citation>
    <scope>NUCLEOTIDE SEQUENCE [LARGE SCALE GENOMIC DNA]</scope>
    <source>
        <strain evidence="3 4">LMa1</strain>
    </source>
</reference>
<dbReference type="InterPro" id="IPR038729">
    <property type="entry name" value="Rad50/SbcC_AAA"/>
</dbReference>
<comment type="caution">
    <text evidence="3">The sequence shown here is derived from an EMBL/GenBank/DDBJ whole genome shotgun (WGS) entry which is preliminary data.</text>
</comment>
<evidence type="ECO:0000313" key="3">
    <source>
        <dbReference type="EMBL" id="OAT85752.1"/>
    </source>
</evidence>
<protein>
    <recommendedName>
        <fullName evidence="2">Rad50/SbcC-type AAA domain-containing protein</fullName>
    </recommendedName>
</protein>
<dbReference type="EMBL" id="LYVF01000047">
    <property type="protein sequence ID" value="OAT85752.1"/>
    <property type="molecule type" value="Genomic_DNA"/>
</dbReference>
<dbReference type="STRING" id="1838280.A6M21_04440"/>
<gene>
    <name evidence="3" type="ORF">A6M21_04440</name>
</gene>
<feature type="domain" description="Rad50/SbcC-type AAA" evidence="2">
    <location>
        <begin position="7"/>
        <end position="93"/>
    </location>
</feature>
<keyword evidence="4" id="KW-1185">Reference proteome</keyword>
<dbReference type="GO" id="GO:0016887">
    <property type="term" value="F:ATP hydrolysis activity"/>
    <property type="evidence" value="ECO:0007669"/>
    <property type="project" value="InterPro"/>
</dbReference>
<sequence length="630" mass="69837">MRITGLLLENFQSHARSELHLSPGLTVIAGESDRGKSAIIRALRWLFFNEPRGTEFVRAGESECRVTAVFDDGTRLIRERSVTRNRNRYIISRPGEEERIFEGFGHEIPAEVIALHGVRPVELDADLKLVLNLAGQLDPPFLLADPGGVKARAIGRLHGVHLVDAALRDTVQDIARQQKEAQRLEEEIAGLGEQLKEYDDLPVLAERLHRANRLMSEATAAGDRQAALSSLAQKLTRVTAGIKQAAGELDRLAGVPDRLVRWSQLASLALRLNRLAEAAARRRDTRRQQEDVLARWRATAGAEGGGALLAALVQLARRHGRLRQLQERLTAVRTEKVRHEHVYRHTGRTAEGRRQLAALALQACRRRDLMVLSVRWRRLQEEKSVYINMVEQTGRLMEGTAGLDQLTRLASLSAKEKELGVRLAAVRLEKARQLAVVEKTAGVEPGRARAFVAARLAGKLAELKAYAGRLSPLRVEQYRQEMAYTATGMLDRVNAALSRLADCRRRAAALAGLAGRLAPLAREQALLSGELARTGAVPAGRRKLNELAALPARLELLRGLARRLADARERQERGLVFLAGREEEVAVKTSRYIHCLKEMGRCPTCLAPVDAATIERIASGFRKSRVKESM</sequence>
<dbReference type="OrthoDB" id="267455at2"/>
<name>A0A1B7LHI2_9FIRM</name>
<dbReference type="GO" id="GO:0006302">
    <property type="term" value="P:double-strand break repair"/>
    <property type="evidence" value="ECO:0007669"/>
    <property type="project" value="InterPro"/>
</dbReference>
<dbReference type="Proteomes" id="UP000078532">
    <property type="component" value="Unassembled WGS sequence"/>
</dbReference>
<dbReference type="Pfam" id="PF13476">
    <property type="entry name" value="AAA_23"/>
    <property type="match status" value="1"/>
</dbReference>
<keyword evidence="1" id="KW-0175">Coiled coil</keyword>
<dbReference type="Gene3D" id="3.40.50.300">
    <property type="entry name" value="P-loop containing nucleotide triphosphate hydrolases"/>
    <property type="match status" value="1"/>
</dbReference>
<dbReference type="SUPFAM" id="SSF52540">
    <property type="entry name" value="P-loop containing nucleoside triphosphate hydrolases"/>
    <property type="match status" value="1"/>
</dbReference>
<organism evidence="3 4">
    <name type="scientific">Desulfotomaculum copahuensis</name>
    <dbReference type="NCBI Taxonomy" id="1838280"/>
    <lineage>
        <taxon>Bacteria</taxon>
        <taxon>Bacillati</taxon>
        <taxon>Bacillota</taxon>
        <taxon>Clostridia</taxon>
        <taxon>Eubacteriales</taxon>
        <taxon>Desulfotomaculaceae</taxon>
        <taxon>Desulfotomaculum</taxon>
    </lineage>
</organism>
<evidence type="ECO:0000313" key="4">
    <source>
        <dbReference type="Proteomes" id="UP000078532"/>
    </source>
</evidence>
<dbReference type="InterPro" id="IPR027417">
    <property type="entry name" value="P-loop_NTPase"/>
</dbReference>